<keyword evidence="1" id="KW-0547">Nucleotide-binding</keyword>
<dbReference type="Gramene" id="Bra027548.1">
    <property type="protein sequence ID" value="Bra027548.1-P"/>
    <property type="gene ID" value="Bra027548"/>
</dbReference>
<keyword evidence="2" id="KW-0067">ATP-binding</keyword>
<dbReference type="AlphaFoldDB" id="M4EFI6"/>
<feature type="compositionally biased region" description="Low complexity" evidence="4">
    <location>
        <begin position="247"/>
        <end position="258"/>
    </location>
</feature>
<evidence type="ECO:0008006" key="7">
    <source>
        <dbReference type="Google" id="ProtNLM"/>
    </source>
</evidence>
<reference evidence="5" key="3">
    <citation type="submission" date="2023-03" db="UniProtKB">
        <authorList>
            <consortium name="EnsemblPlants"/>
        </authorList>
    </citation>
    <scope>IDENTIFICATION</scope>
    <source>
        <strain evidence="5">cv. Chiifu-401-42</strain>
    </source>
</reference>
<evidence type="ECO:0000256" key="4">
    <source>
        <dbReference type="SAM" id="MobiDB-lite"/>
    </source>
</evidence>
<sequence>MPYSSHVFIDGFSRSSTICISDCHRQDRNFWMMIHSSGSKSIITTPHTVFFDDMFARILNQMLIGLQLLFIDEKVQAFFFVFGFFRKQDDYEVVRKVGRGKYSEVLEGINMNSNEKCVIKILKPVKKKKLYLQLSFFSCEPLTTPLQMAASDGISAELAAQHTTFNDLGLGRPSQSPLPDLHSVYWRCGCEDHSGASAFCAKGQGELRRQPYRHGPPRRGRALSCAMAQGGESNNRAPQVVSQSEQPPASASDPIDAATKVMAVDQQHHPALEAKRRVANATLSDSWKCSKP</sequence>
<comment type="similarity">
    <text evidence="3">Belongs to the protein kinase superfamily. Ser/Thr protein kinase family. CK2 subfamily.</text>
</comment>
<dbReference type="PANTHER" id="PTHR24054:SF40">
    <property type="entry name" value="CASEIN KINASE II SUBUNIT ALPHA-2"/>
    <property type="match status" value="1"/>
</dbReference>
<dbReference type="PANTHER" id="PTHR24054">
    <property type="entry name" value="CASEIN KINASE II SUBUNIT ALPHA"/>
    <property type="match status" value="1"/>
</dbReference>
<dbReference type="Proteomes" id="UP000011750">
    <property type="component" value="Chromosome A09"/>
</dbReference>
<dbReference type="GO" id="GO:0004674">
    <property type="term" value="F:protein serine/threonine kinase activity"/>
    <property type="evidence" value="ECO:0007669"/>
    <property type="project" value="InterPro"/>
</dbReference>
<dbReference type="SUPFAM" id="SSF56112">
    <property type="entry name" value="Protein kinase-like (PK-like)"/>
    <property type="match status" value="1"/>
</dbReference>
<keyword evidence="6" id="KW-1185">Reference proteome</keyword>
<dbReference type="InParanoid" id="M4EFI6"/>
<accession>M4EFI6</accession>
<dbReference type="eggNOG" id="KOG0668">
    <property type="taxonomic scope" value="Eukaryota"/>
</dbReference>
<feature type="compositionally biased region" description="Polar residues" evidence="4">
    <location>
        <begin position="231"/>
        <end position="246"/>
    </location>
</feature>
<dbReference type="EnsemblPlants" id="Bra027548.1">
    <property type="protein sequence ID" value="Bra027548.1-P"/>
    <property type="gene ID" value="Bra027548"/>
</dbReference>
<reference evidence="5 6" key="2">
    <citation type="journal article" date="2018" name="Hortic Res">
        <title>Improved Brassica rapa reference genome by single-molecule sequencing and chromosome conformation capture technologies.</title>
        <authorList>
            <person name="Zhang L."/>
            <person name="Cai X."/>
            <person name="Wu J."/>
            <person name="Liu M."/>
            <person name="Grob S."/>
            <person name="Cheng F."/>
            <person name="Liang J."/>
            <person name="Cai C."/>
            <person name="Liu Z."/>
            <person name="Liu B."/>
            <person name="Wang F."/>
            <person name="Li S."/>
            <person name="Liu F."/>
            <person name="Li X."/>
            <person name="Cheng L."/>
            <person name="Yang W."/>
            <person name="Li M.H."/>
            <person name="Grossniklaus U."/>
            <person name="Zheng H."/>
            <person name="Wang X."/>
        </authorList>
    </citation>
    <scope>NUCLEOTIDE SEQUENCE [LARGE SCALE GENOMIC DNA]</scope>
    <source>
        <strain evidence="5 6">cv. Chiifu-401-42</strain>
    </source>
</reference>
<dbReference type="InterPro" id="IPR011009">
    <property type="entry name" value="Kinase-like_dom_sf"/>
</dbReference>
<dbReference type="GO" id="GO:0005524">
    <property type="term" value="F:ATP binding"/>
    <property type="evidence" value="ECO:0007669"/>
    <property type="project" value="UniProtKB-KW"/>
</dbReference>
<organism evidence="5 6">
    <name type="scientific">Brassica campestris</name>
    <name type="common">Field mustard</name>
    <dbReference type="NCBI Taxonomy" id="3711"/>
    <lineage>
        <taxon>Eukaryota</taxon>
        <taxon>Viridiplantae</taxon>
        <taxon>Streptophyta</taxon>
        <taxon>Embryophyta</taxon>
        <taxon>Tracheophyta</taxon>
        <taxon>Spermatophyta</taxon>
        <taxon>Magnoliopsida</taxon>
        <taxon>eudicotyledons</taxon>
        <taxon>Gunneridae</taxon>
        <taxon>Pentapetalae</taxon>
        <taxon>rosids</taxon>
        <taxon>malvids</taxon>
        <taxon>Brassicales</taxon>
        <taxon>Brassicaceae</taxon>
        <taxon>Brassiceae</taxon>
        <taxon>Brassica</taxon>
    </lineage>
</organism>
<evidence type="ECO:0000313" key="5">
    <source>
        <dbReference type="EnsemblPlants" id="Bra027548.1-P"/>
    </source>
</evidence>
<proteinExistence type="inferred from homology"/>
<name>M4EFI6_BRACM</name>
<dbReference type="HOGENOM" id="CLU_954265_0_0_1"/>
<dbReference type="InterPro" id="IPR045216">
    <property type="entry name" value="CK2_alpha"/>
</dbReference>
<dbReference type="Gene3D" id="3.30.200.20">
    <property type="entry name" value="Phosphorylase Kinase, domain 1"/>
    <property type="match status" value="1"/>
</dbReference>
<feature type="compositionally biased region" description="Basic and acidic residues" evidence="4">
    <location>
        <begin position="266"/>
        <end position="276"/>
    </location>
</feature>
<feature type="compositionally biased region" description="Polar residues" evidence="4">
    <location>
        <begin position="281"/>
        <end position="292"/>
    </location>
</feature>
<feature type="region of interest" description="Disordered" evidence="4">
    <location>
        <begin position="231"/>
        <end position="292"/>
    </location>
</feature>
<evidence type="ECO:0000256" key="3">
    <source>
        <dbReference type="ARBA" id="ARBA00061236"/>
    </source>
</evidence>
<dbReference type="STRING" id="51351.M4EFI6"/>
<dbReference type="FunFam" id="3.30.200.20:FF:000088">
    <property type="entry name" value="Casein kinase II subunit alpha"/>
    <property type="match status" value="1"/>
</dbReference>
<protein>
    <recommendedName>
        <fullName evidence="7">Protein kinase domain-containing protein</fullName>
    </recommendedName>
</protein>
<evidence type="ECO:0000313" key="6">
    <source>
        <dbReference type="Proteomes" id="UP000011750"/>
    </source>
</evidence>
<evidence type="ECO:0000256" key="2">
    <source>
        <dbReference type="ARBA" id="ARBA00022840"/>
    </source>
</evidence>
<evidence type="ECO:0000256" key="1">
    <source>
        <dbReference type="ARBA" id="ARBA00022741"/>
    </source>
</evidence>
<reference evidence="5 6" key="1">
    <citation type="journal article" date="2011" name="Nat. Genet.">
        <title>The genome of the mesopolyploid crop species Brassica rapa.</title>
        <authorList>
            <consortium name="Brassica rapa Genome Sequencing Project Consortium"/>
            <person name="Wang X."/>
            <person name="Wang H."/>
            <person name="Wang J."/>
            <person name="Sun R."/>
            <person name="Wu J."/>
            <person name="Liu S."/>
            <person name="Bai Y."/>
            <person name="Mun J.H."/>
            <person name="Bancroft I."/>
            <person name="Cheng F."/>
            <person name="Huang S."/>
            <person name="Li X."/>
            <person name="Hua W."/>
            <person name="Wang J."/>
            <person name="Wang X."/>
            <person name="Freeling M."/>
            <person name="Pires J.C."/>
            <person name="Paterson A.H."/>
            <person name="Chalhoub B."/>
            <person name="Wang B."/>
            <person name="Hayward A."/>
            <person name="Sharpe A.G."/>
            <person name="Park B.S."/>
            <person name="Weisshaar B."/>
            <person name="Liu B."/>
            <person name="Li B."/>
            <person name="Liu B."/>
            <person name="Tong C."/>
            <person name="Song C."/>
            <person name="Duran C."/>
            <person name="Peng C."/>
            <person name="Geng C."/>
            <person name="Koh C."/>
            <person name="Lin C."/>
            <person name="Edwards D."/>
            <person name="Mu D."/>
            <person name="Shen D."/>
            <person name="Soumpourou E."/>
            <person name="Li F."/>
            <person name="Fraser F."/>
            <person name="Conant G."/>
            <person name="Lassalle G."/>
            <person name="King G.J."/>
            <person name="Bonnema G."/>
            <person name="Tang H."/>
            <person name="Wang H."/>
            <person name="Belcram H."/>
            <person name="Zhou H."/>
            <person name="Hirakawa H."/>
            <person name="Abe H."/>
            <person name="Guo H."/>
            <person name="Wang H."/>
            <person name="Jin H."/>
            <person name="Parkin I.A."/>
            <person name="Batley J."/>
            <person name="Kim J.S."/>
            <person name="Just J."/>
            <person name="Li J."/>
            <person name="Xu J."/>
            <person name="Deng J."/>
            <person name="Kim J.A."/>
            <person name="Li J."/>
            <person name="Yu J."/>
            <person name="Meng J."/>
            <person name="Wang J."/>
            <person name="Min J."/>
            <person name="Poulain J."/>
            <person name="Wang J."/>
            <person name="Hatakeyama K."/>
            <person name="Wu K."/>
            <person name="Wang L."/>
            <person name="Fang L."/>
            <person name="Trick M."/>
            <person name="Links M.G."/>
            <person name="Zhao M."/>
            <person name="Jin M."/>
            <person name="Ramchiary N."/>
            <person name="Drou N."/>
            <person name="Berkman P.J."/>
            <person name="Cai Q."/>
            <person name="Huang Q."/>
            <person name="Li R."/>
            <person name="Tabata S."/>
            <person name="Cheng S."/>
            <person name="Zhang S."/>
            <person name="Zhang S."/>
            <person name="Huang S."/>
            <person name="Sato S."/>
            <person name="Sun S."/>
            <person name="Kwon S.J."/>
            <person name="Choi S.R."/>
            <person name="Lee T.H."/>
            <person name="Fan W."/>
            <person name="Zhao X."/>
            <person name="Tan X."/>
            <person name="Xu X."/>
            <person name="Wang Y."/>
            <person name="Qiu Y."/>
            <person name="Yin Y."/>
            <person name="Li Y."/>
            <person name="Du Y."/>
            <person name="Liao Y."/>
            <person name="Lim Y."/>
            <person name="Narusaka Y."/>
            <person name="Wang Y."/>
            <person name="Wang Z."/>
            <person name="Li Z."/>
            <person name="Wang Z."/>
            <person name="Xiong Z."/>
            <person name="Zhang Z."/>
        </authorList>
    </citation>
    <scope>NUCLEOTIDE SEQUENCE [LARGE SCALE GENOMIC DNA]</scope>
    <source>
        <strain evidence="5 6">cv. Chiifu-401-42</strain>
    </source>
</reference>